<sequence>MTASIHTSPCSQAQIQVWLRGLLTIAWADGQFDDTEKAAIHTIVASELAPSYDIDYGSDHR</sequence>
<evidence type="ECO:0000313" key="1">
    <source>
        <dbReference type="EMBL" id="PZO57988.1"/>
    </source>
</evidence>
<evidence type="ECO:0008006" key="3">
    <source>
        <dbReference type="Google" id="ProtNLM"/>
    </source>
</evidence>
<dbReference type="SUPFAM" id="SSF158682">
    <property type="entry name" value="TerB-like"/>
    <property type="match status" value="1"/>
</dbReference>
<reference evidence="1 2" key="2">
    <citation type="submission" date="2018-06" db="EMBL/GenBank/DDBJ databases">
        <title>Metagenomic assembly of (sub)arctic Cyanobacteria and their associated microbiome from non-axenic cultures.</title>
        <authorList>
            <person name="Baurain D."/>
        </authorList>
    </citation>
    <scope>NUCLEOTIDE SEQUENCE [LARGE SCALE GENOMIC DNA]</scope>
    <source>
        <strain evidence="1">ULC027bin1</strain>
    </source>
</reference>
<gene>
    <name evidence="1" type="ORF">DCF15_06095</name>
</gene>
<dbReference type="AlphaFoldDB" id="A0A2W4ZSY0"/>
<reference evidence="2" key="1">
    <citation type="submission" date="2018-04" db="EMBL/GenBank/DDBJ databases">
        <authorList>
            <person name="Cornet L."/>
        </authorList>
    </citation>
    <scope>NUCLEOTIDE SEQUENCE [LARGE SCALE GENOMIC DNA]</scope>
</reference>
<evidence type="ECO:0000313" key="2">
    <source>
        <dbReference type="Proteomes" id="UP000249794"/>
    </source>
</evidence>
<dbReference type="Proteomes" id="UP000249794">
    <property type="component" value="Unassembled WGS sequence"/>
</dbReference>
<proteinExistence type="predicted"/>
<name>A0A2W4ZSY0_9CYAN</name>
<dbReference type="InterPro" id="IPR029024">
    <property type="entry name" value="TerB-like"/>
</dbReference>
<protein>
    <recommendedName>
        <fullName evidence="3">Tellurite resistance protein TerB</fullName>
    </recommendedName>
</protein>
<comment type="caution">
    <text evidence="1">The sequence shown here is derived from an EMBL/GenBank/DDBJ whole genome shotgun (WGS) entry which is preliminary data.</text>
</comment>
<organism evidence="1 2">
    <name type="scientific">Phormidesmis priestleyi</name>
    <dbReference type="NCBI Taxonomy" id="268141"/>
    <lineage>
        <taxon>Bacteria</taxon>
        <taxon>Bacillati</taxon>
        <taxon>Cyanobacteriota</taxon>
        <taxon>Cyanophyceae</taxon>
        <taxon>Leptolyngbyales</taxon>
        <taxon>Leptolyngbyaceae</taxon>
        <taxon>Phormidesmis</taxon>
    </lineage>
</organism>
<accession>A0A2W4ZSY0</accession>
<dbReference type="EMBL" id="QBMP01000042">
    <property type="protein sequence ID" value="PZO57988.1"/>
    <property type="molecule type" value="Genomic_DNA"/>
</dbReference>